<feature type="transmembrane region" description="Helical" evidence="8">
    <location>
        <begin position="135"/>
        <end position="157"/>
    </location>
</feature>
<keyword evidence="4" id="KW-1003">Cell membrane</keyword>
<keyword evidence="7 8" id="KW-0472">Membrane</keyword>
<feature type="domain" description="Major facilitator superfamily (MFS) profile" evidence="9">
    <location>
        <begin position="10"/>
        <end position="397"/>
    </location>
</feature>
<feature type="transmembrane region" description="Helical" evidence="8">
    <location>
        <begin position="258"/>
        <end position="281"/>
    </location>
</feature>
<feature type="transmembrane region" description="Helical" evidence="8">
    <location>
        <begin position="222"/>
        <end position="246"/>
    </location>
</feature>
<dbReference type="PRINTS" id="PR01035">
    <property type="entry name" value="TCRTETA"/>
</dbReference>
<keyword evidence="5 8" id="KW-0812">Transmembrane</keyword>
<dbReference type="Pfam" id="PF07690">
    <property type="entry name" value="MFS_1"/>
    <property type="match status" value="1"/>
</dbReference>
<dbReference type="InterPro" id="IPR020846">
    <property type="entry name" value="MFS_dom"/>
</dbReference>
<evidence type="ECO:0000313" key="10">
    <source>
        <dbReference type="EMBL" id="MEK8131908.1"/>
    </source>
</evidence>
<dbReference type="InterPro" id="IPR011701">
    <property type="entry name" value="MFS"/>
</dbReference>
<feature type="transmembrane region" description="Helical" evidence="8">
    <location>
        <begin position="312"/>
        <end position="331"/>
    </location>
</feature>
<evidence type="ECO:0000256" key="8">
    <source>
        <dbReference type="SAM" id="Phobius"/>
    </source>
</evidence>
<feature type="transmembrane region" description="Helical" evidence="8">
    <location>
        <begin position="375"/>
        <end position="392"/>
    </location>
</feature>
<evidence type="ECO:0000256" key="1">
    <source>
        <dbReference type="ARBA" id="ARBA00004651"/>
    </source>
</evidence>
<evidence type="ECO:0000313" key="11">
    <source>
        <dbReference type="Proteomes" id="UP001469365"/>
    </source>
</evidence>
<evidence type="ECO:0000256" key="7">
    <source>
        <dbReference type="ARBA" id="ARBA00023136"/>
    </source>
</evidence>
<evidence type="ECO:0000256" key="5">
    <source>
        <dbReference type="ARBA" id="ARBA00022692"/>
    </source>
</evidence>
<comment type="subcellular location">
    <subcellularLocation>
        <location evidence="1">Cell membrane</location>
        <topology evidence="1">Multi-pass membrane protein</topology>
    </subcellularLocation>
</comment>
<evidence type="ECO:0000259" key="9">
    <source>
        <dbReference type="PROSITE" id="PS50850"/>
    </source>
</evidence>
<feature type="transmembrane region" description="Helical" evidence="8">
    <location>
        <begin position="44"/>
        <end position="64"/>
    </location>
</feature>
<dbReference type="SUPFAM" id="SSF103473">
    <property type="entry name" value="MFS general substrate transporter"/>
    <property type="match status" value="1"/>
</dbReference>
<evidence type="ECO:0000256" key="2">
    <source>
        <dbReference type="ARBA" id="ARBA00007520"/>
    </source>
</evidence>
<organism evidence="10 11">
    <name type="scientific">Paenibacillus filicis</name>
    <dbReference type="NCBI Taxonomy" id="669464"/>
    <lineage>
        <taxon>Bacteria</taxon>
        <taxon>Bacillati</taxon>
        <taxon>Bacillota</taxon>
        <taxon>Bacilli</taxon>
        <taxon>Bacillales</taxon>
        <taxon>Paenibacillaceae</taxon>
        <taxon>Paenibacillus</taxon>
    </lineage>
</organism>
<proteinExistence type="inferred from homology"/>
<protein>
    <submittedName>
        <fullName evidence="10">MFS transporter</fullName>
    </submittedName>
</protein>
<dbReference type="Proteomes" id="UP001469365">
    <property type="component" value="Unassembled WGS sequence"/>
</dbReference>
<accession>A0ABU9DVW4</accession>
<evidence type="ECO:0000256" key="4">
    <source>
        <dbReference type="ARBA" id="ARBA00022475"/>
    </source>
</evidence>
<feature type="transmembrane region" description="Helical" evidence="8">
    <location>
        <begin position="100"/>
        <end position="123"/>
    </location>
</feature>
<comment type="caution">
    <text evidence="10">The sequence shown here is derived from an EMBL/GenBank/DDBJ whole genome shotgun (WGS) entry which is preliminary data.</text>
</comment>
<dbReference type="PANTHER" id="PTHR43124:SF3">
    <property type="entry name" value="CHLORAMPHENICOL EFFLUX PUMP RV0191"/>
    <property type="match status" value="1"/>
</dbReference>
<reference evidence="10 11" key="1">
    <citation type="submission" date="2024-04" db="EMBL/GenBank/DDBJ databases">
        <title>draft genome sequnece of Paenibacillus filicis.</title>
        <authorList>
            <person name="Kim D.-U."/>
        </authorList>
    </citation>
    <scope>NUCLEOTIDE SEQUENCE [LARGE SCALE GENOMIC DNA]</scope>
    <source>
        <strain evidence="10 11">KACC14197</strain>
    </source>
</reference>
<dbReference type="InterPro" id="IPR005829">
    <property type="entry name" value="Sugar_transporter_CS"/>
</dbReference>
<comment type="similarity">
    <text evidence="2">Belongs to the major facilitator superfamily. TCR/Tet family.</text>
</comment>
<keyword evidence="11" id="KW-1185">Reference proteome</keyword>
<dbReference type="EMBL" id="JBBPCC010000024">
    <property type="protein sequence ID" value="MEK8131908.1"/>
    <property type="molecule type" value="Genomic_DNA"/>
</dbReference>
<feature type="transmembrane region" description="Helical" evidence="8">
    <location>
        <begin position="76"/>
        <end position="94"/>
    </location>
</feature>
<sequence length="404" mass="43093">MALLLKNRGAMLLLMFNLFLVFTGIGLVIPVIPKYITLLGANGSIAGLLVASFALTQLVFSPLAGRLSDSFGRKRMIVAGMVVFAFAEVVFGLADSTLLLFVSRMMGGISSALIMPAIMAYAADVTAEEERAKGMGYINAALTTGFIIGPGIGGYIAEFGLRVPFYSAGVAGLIAAVLTAVVLPESLPSPAKEEGSNGKTAPASPPKRSLLQQLRFAYREPYFISLIIVFVMSFGLANYETIFGLFVDHKFGFTPKDIAFIFTFASIGGAVVQLTAFGWIMNRFGEKVVITACLLAAGLFVLLTLFVHQYWLIFAVTFIIFLSIDILRPAISTQMSMVAQEEQGYVAGLNSSFTSLGNIIGPAAAGLLFDMNVNFPYVAAGIILILCFGLSLRTGSNRTQRAGA</sequence>
<dbReference type="CDD" id="cd17325">
    <property type="entry name" value="MFS_MdtG_SLC18_like"/>
    <property type="match status" value="1"/>
</dbReference>
<dbReference type="PANTHER" id="PTHR43124">
    <property type="entry name" value="PURINE EFFLUX PUMP PBUE"/>
    <property type="match status" value="1"/>
</dbReference>
<name>A0ABU9DVW4_9BACL</name>
<evidence type="ECO:0000256" key="6">
    <source>
        <dbReference type="ARBA" id="ARBA00022989"/>
    </source>
</evidence>
<feature type="transmembrane region" description="Helical" evidence="8">
    <location>
        <begin position="288"/>
        <end position="306"/>
    </location>
</feature>
<dbReference type="InterPro" id="IPR001958">
    <property type="entry name" value="Tet-R_TetA/multi-R_MdtG-like"/>
</dbReference>
<keyword evidence="6 8" id="KW-1133">Transmembrane helix</keyword>
<evidence type="ECO:0000256" key="3">
    <source>
        <dbReference type="ARBA" id="ARBA00022448"/>
    </source>
</evidence>
<dbReference type="PROSITE" id="PS50850">
    <property type="entry name" value="MFS"/>
    <property type="match status" value="1"/>
</dbReference>
<feature type="transmembrane region" description="Helical" evidence="8">
    <location>
        <begin position="12"/>
        <end position="32"/>
    </location>
</feature>
<dbReference type="InterPro" id="IPR050189">
    <property type="entry name" value="MFS_Efflux_Transporters"/>
</dbReference>
<dbReference type="InterPro" id="IPR036259">
    <property type="entry name" value="MFS_trans_sf"/>
</dbReference>
<dbReference type="RefSeq" id="WP_341419034.1">
    <property type="nucleotide sequence ID" value="NZ_JBBPCC010000024.1"/>
</dbReference>
<gene>
    <name evidence="10" type="ORF">WMW72_28765</name>
</gene>
<feature type="transmembrane region" description="Helical" evidence="8">
    <location>
        <begin position="343"/>
        <end position="369"/>
    </location>
</feature>
<dbReference type="PROSITE" id="PS00216">
    <property type="entry name" value="SUGAR_TRANSPORT_1"/>
    <property type="match status" value="1"/>
</dbReference>
<dbReference type="Gene3D" id="1.20.1250.20">
    <property type="entry name" value="MFS general substrate transporter like domains"/>
    <property type="match status" value="1"/>
</dbReference>
<keyword evidence="3" id="KW-0813">Transport</keyword>